<accession>A0A166ZS14</accession>
<evidence type="ECO:0000313" key="2">
    <source>
        <dbReference type="Proteomes" id="UP000076503"/>
    </source>
</evidence>
<evidence type="ECO:0000313" key="1">
    <source>
        <dbReference type="EMBL" id="KZN44601.1"/>
    </source>
</evidence>
<reference evidence="1 2" key="1">
    <citation type="submission" date="2013-07" db="EMBL/GenBank/DDBJ databases">
        <title>Comparative Genomic and Metabolomic Analysis of Twelve Strains of Pseudoalteromonas luteoviolacea.</title>
        <authorList>
            <person name="Vynne N.G."/>
            <person name="Mansson M."/>
            <person name="Gram L."/>
        </authorList>
    </citation>
    <scope>NUCLEOTIDE SEQUENCE [LARGE SCALE GENOMIC DNA]</scope>
    <source>
        <strain evidence="1 2">H33</strain>
    </source>
</reference>
<comment type="caution">
    <text evidence="1">The sequence shown here is derived from an EMBL/GenBank/DDBJ whole genome shotgun (WGS) entry which is preliminary data.</text>
</comment>
<organism evidence="1 2">
    <name type="scientific">Pseudoalteromonas luteoviolacea H33</name>
    <dbReference type="NCBI Taxonomy" id="1365251"/>
    <lineage>
        <taxon>Bacteria</taxon>
        <taxon>Pseudomonadati</taxon>
        <taxon>Pseudomonadota</taxon>
        <taxon>Gammaproteobacteria</taxon>
        <taxon>Alteromonadales</taxon>
        <taxon>Pseudoalteromonadaceae</taxon>
        <taxon>Pseudoalteromonas</taxon>
    </lineage>
</organism>
<protein>
    <submittedName>
        <fullName evidence="1">Uncharacterized protein</fullName>
    </submittedName>
</protein>
<dbReference type="Proteomes" id="UP000076503">
    <property type="component" value="Unassembled WGS sequence"/>
</dbReference>
<dbReference type="EMBL" id="AUXZ01000141">
    <property type="protein sequence ID" value="KZN44601.1"/>
    <property type="molecule type" value="Genomic_DNA"/>
</dbReference>
<dbReference type="PATRIC" id="fig|1365251.3.peg.5381"/>
<name>A0A166ZS14_9GAMM</name>
<dbReference type="AlphaFoldDB" id="A0A166ZS14"/>
<proteinExistence type="predicted"/>
<sequence length="35" mass="3919">MSVGYEIKVRYEINNSAPIDVLNNKVLNKVVIIAT</sequence>
<gene>
    <name evidence="1" type="ORF">N476_06265</name>
</gene>